<dbReference type="PANTHER" id="PTHR41259:SF1">
    <property type="entry name" value="DOUBLE-STRAND BREAK REPAIR RAD50 ATPASE, PUTATIVE-RELATED"/>
    <property type="match status" value="1"/>
</dbReference>
<reference evidence="5" key="1">
    <citation type="submission" date="2015-08" db="EMBL/GenBank/DDBJ databases">
        <title>Genome sequencing project for genomic taxonomy and phylogenomics of Bacillus-like bacteria.</title>
        <authorList>
            <person name="Liu B."/>
            <person name="Wang J."/>
            <person name="Zhu Y."/>
            <person name="Liu G."/>
            <person name="Chen Q."/>
            <person name="Chen Z."/>
            <person name="Lan J."/>
            <person name="Che J."/>
            <person name="Ge C."/>
            <person name="Shi H."/>
            <person name="Pan Z."/>
            <person name="Liu X."/>
        </authorList>
    </citation>
    <scope>NUCLEOTIDE SEQUENCE [LARGE SCALE GENOMIC DNA]</scope>
    <source>
        <strain evidence="5">FJAT-4402</strain>
    </source>
</reference>
<feature type="coiled-coil region" evidence="1">
    <location>
        <begin position="622"/>
        <end position="703"/>
    </location>
</feature>
<organism evidence="4 5">
    <name type="scientific">Bacillus gobiensis</name>
    <dbReference type="NCBI Taxonomy" id="1441095"/>
    <lineage>
        <taxon>Bacteria</taxon>
        <taxon>Bacillati</taxon>
        <taxon>Bacillota</taxon>
        <taxon>Bacilli</taxon>
        <taxon>Bacillales</taxon>
        <taxon>Bacillaceae</taxon>
        <taxon>Bacillus</taxon>
    </lineage>
</organism>
<sequence length="980" mass="114584">MKIASLHIYGYGKFINKTFRFSSSRIQIIYGINESGKTTLMNFIEDMLFGFKKQSQYKPKRGGTYGGMLVIDHEELGEVKIERTGIKNEDVRVLLQDGRVENGDFLDKLLHHMDRSLFKSIYSFDVFGLQEVHKLNREKIGQFLFFSSLFGSDAIANIDSHLKKQQDALFKPNGRKPELNRSLEELKKTVFEHKKAKSQSQEYQSIIENQQKSNNELLQCEEKLQTLQTEMDQINRSIQMKPKLEDEAKLRREIESEKSRRYEFFPEDGLHLLEKYESHLHPKAAQLAAIRDSEKKLQAKIDELSGQSELLKKEEEVAQLLSSHPIYESHLERLTAIEQQTERYRSEFFSGLQKLNGTTEEDVAIVDCTYEYEWKLKEEVQAYLQLQQKKKELDEQFNLARADLDEAEKSYAFTKESILNDELRKQKEEALYDLEQKQNSKVNSAAKRDEAEKQLAALRLEEKGRKKRHIAIFSALAVFCIAASVVCYVMEQRLAAICLLPAAIVLLYFGWKSPRASAVVAMMEKQLADMKKEQPPSKRDWEAVQTLKEELWLDDHTKQRLMAENHALVQREAAYERVITGFEEWETRMRPVEEGVRGYLKSLKLSIDPVYLLDAYSLMKQLNDQLQQIKKLETDKKDLERLIRSFEEQLAQLQEEKGYGNVAEQIYRLKKGLQEQKQANKKREEAALSLQHARDQTESLQKEMNYFKTQIEHLFQNIEVTNEQEFRSYAKAHDRREKIKQEHSRLTQELIFIDDRVRELAAHYSVDELEAKAADINQQLKEGRANLKKIQERIAYLQMKQQEIEKSGMESELAHKVTLQRNESKELAKKWGAIQLAREVIRRRIDYHQKVRLPSLLRKAEELIDPLTDGRYVELYFSEVDQTLMVRRKDGLIFYAHELSQATCEQLYTAIRFSLALSHVNGLRMPFLMDDSFVHFDKQRLLKVTSVIEKWVDTDQQVLLFTCHGHIKETFSTGEVTSLS</sequence>
<reference evidence="4 5" key="2">
    <citation type="journal article" date="2016" name="Int. J. Syst. Evol. Microbiol.">
        <title>Bacillus gobiensis sp. nov., isolated from a soil sample.</title>
        <authorList>
            <person name="Liu B."/>
            <person name="Liu G.H."/>
            <person name="Cetin S."/>
            <person name="Schumann P."/>
            <person name="Pan Z.Z."/>
            <person name="Chen Q.Q."/>
        </authorList>
    </citation>
    <scope>NUCLEOTIDE SEQUENCE [LARGE SCALE GENOMIC DNA]</scope>
    <source>
        <strain evidence="4 5">FJAT-4402</strain>
    </source>
</reference>
<gene>
    <name evidence="4" type="ORF">AM592_02690</name>
</gene>
<feature type="domain" description="YhaN AAA" evidence="3">
    <location>
        <begin position="1"/>
        <end position="202"/>
    </location>
</feature>
<dbReference type="AlphaFoldDB" id="A0A0M4G6R0"/>
<dbReference type="InterPro" id="IPR038734">
    <property type="entry name" value="YhaN_AAA"/>
</dbReference>
<dbReference type="Pfam" id="PF13514">
    <property type="entry name" value="AAA_27"/>
    <property type="match status" value="1"/>
</dbReference>
<evidence type="ECO:0000256" key="2">
    <source>
        <dbReference type="SAM" id="Phobius"/>
    </source>
</evidence>
<keyword evidence="1" id="KW-0175">Coiled coil</keyword>
<dbReference type="PATRIC" id="fig|1441095.3.peg.584"/>
<dbReference type="Gene3D" id="3.40.50.300">
    <property type="entry name" value="P-loop containing nucleotide triphosphate hydrolases"/>
    <property type="match status" value="2"/>
</dbReference>
<feature type="coiled-coil region" evidence="1">
    <location>
        <begin position="287"/>
        <end position="347"/>
    </location>
</feature>
<evidence type="ECO:0000313" key="4">
    <source>
        <dbReference type="EMBL" id="ALC80608.1"/>
    </source>
</evidence>
<feature type="transmembrane region" description="Helical" evidence="2">
    <location>
        <begin position="470"/>
        <end position="489"/>
    </location>
</feature>
<evidence type="ECO:0000256" key="1">
    <source>
        <dbReference type="SAM" id="Coils"/>
    </source>
</evidence>
<evidence type="ECO:0000313" key="5">
    <source>
        <dbReference type="Proteomes" id="UP000067625"/>
    </source>
</evidence>
<dbReference type="InterPro" id="IPR027417">
    <property type="entry name" value="P-loop_NTPase"/>
</dbReference>
<feature type="coiled-coil region" evidence="1">
    <location>
        <begin position="729"/>
        <end position="807"/>
    </location>
</feature>
<name>A0A0M4G6R0_9BACI</name>
<dbReference type="STRING" id="1441095.AM592_02690"/>
<accession>A0A0M4G6R0</accession>
<dbReference type="PANTHER" id="PTHR41259">
    <property type="entry name" value="DOUBLE-STRAND BREAK REPAIR RAD50 ATPASE, PUTATIVE-RELATED"/>
    <property type="match status" value="1"/>
</dbReference>
<keyword evidence="2" id="KW-0812">Transmembrane</keyword>
<keyword evidence="2" id="KW-1133">Transmembrane helix</keyword>
<dbReference type="Proteomes" id="UP000067625">
    <property type="component" value="Chromosome"/>
</dbReference>
<dbReference type="EMBL" id="CP012600">
    <property type="protein sequence ID" value="ALC80608.1"/>
    <property type="molecule type" value="Genomic_DNA"/>
</dbReference>
<evidence type="ECO:0000259" key="3">
    <source>
        <dbReference type="Pfam" id="PF13514"/>
    </source>
</evidence>
<feature type="coiled-coil region" evidence="1">
    <location>
        <begin position="210"/>
        <end position="237"/>
    </location>
</feature>
<proteinExistence type="predicted"/>
<feature type="coiled-coil region" evidence="1">
    <location>
        <begin position="376"/>
        <end position="468"/>
    </location>
</feature>
<feature type="transmembrane region" description="Helical" evidence="2">
    <location>
        <begin position="494"/>
        <end position="511"/>
    </location>
</feature>
<dbReference type="RefSeq" id="WP_053602348.1">
    <property type="nucleotide sequence ID" value="NZ_CP012600.1"/>
</dbReference>
<dbReference type="OrthoDB" id="9764467at2"/>
<protein>
    <recommendedName>
        <fullName evidence="3">YhaN AAA domain-containing protein</fullName>
    </recommendedName>
</protein>
<keyword evidence="5" id="KW-1185">Reference proteome</keyword>
<keyword evidence="2" id="KW-0472">Membrane</keyword>
<dbReference type="SUPFAM" id="SSF52540">
    <property type="entry name" value="P-loop containing nucleoside triphosphate hydrolases"/>
    <property type="match status" value="1"/>
</dbReference>